<evidence type="ECO:0000313" key="1">
    <source>
        <dbReference type="EMBL" id="CAB4908216.1"/>
    </source>
</evidence>
<proteinExistence type="predicted"/>
<name>A0A6J7GMG5_9ZZZZ</name>
<accession>A0A6J7GMG5</accession>
<gene>
    <name evidence="1" type="ORF">UFOPK3516_01324</name>
</gene>
<protein>
    <submittedName>
        <fullName evidence="1">Unannotated protein</fullName>
    </submittedName>
</protein>
<sequence>MAAICGVTPGVGVGVGVGVGEGVNPLYAGSSVLSTGTMTTLVSLSPAWSVRVTVPPAGTSMLSSTICG</sequence>
<dbReference type="AlphaFoldDB" id="A0A6J7GMG5"/>
<organism evidence="1">
    <name type="scientific">freshwater metagenome</name>
    <dbReference type="NCBI Taxonomy" id="449393"/>
    <lineage>
        <taxon>unclassified sequences</taxon>
        <taxon>metagenomes</taxon>
        <taxon>ecological metagenomes</taxon>
    </lineage>
</organism>
<dbReference type="EMBL" id="CAFBMB010000133">
    <property type="protein sequence ID" value="CAB4908216.1"/>
    <property type="molecule type" value="Genomic_DNA"/>
</dbReference>
<reference evidence="1" key="1">
    <citation type="submission" date="2020-05" db="EMBL/GenBank/DDBJ databases">
        <authorList>
            <person name="Chiriac C."/>
            <person name="Salcher M."/>
            <person name="Ghai R."/>
            <person name="Kavagutti S V."/>
        </authorList>
    </citation>
    <scope>NUCLEOTIDE SEQUENCE</scope>
</reference>